<keyword evidence="3 7" id="KW-0812">Transmembrane</keyword>
<evidence type="ECO:0000313" key="9">
    <source>
        <dbReference type="Proteomes" id="UP000008544"/>
    </source>
</evidence>
<dbReference type="Pfam" id="PF07963">
    <property type="entry name" value="N_methyl"/>
    <property type="match status" value="1"/>
</dbReference>
<protein>
    <recommendedName>
        <fullName evidence="10">General secretion pathway protein G</fullName>
    </recommendedName>
</protein>
<keyword evidence="4 7" id="KW-1133">Transmembrane helix</keyword>
<sequence>MKGLVEAASGLLRHFREREKELVKTMSGLLRKAPPGQKGFTLVEVLLVIVLIGIITAIALPRFVGHADRARTSVVLAELQSMKTVVELHYAEAGRLPAASVLDQAGTVRRVMNDGGINWGGPSGIVNPWGKPYHYATAGTRYIVYTEDNAGAPGVCHYVTDAHPPGTGPRPQGYDLAGPVPSRS</sequence>
<dbReference type="GO" id="GO:0015627">
    <property type="term" value="C:type II protein secretion system complex"/>
    <property type="evidence" value="ECO:0007669"/>
    <property type="project" value="InterPro"/>
</dbReference>
<evidence type="ECO:0000256" key="5">
    <source>
        <dbReference type="ARBA" id="ARBA00023136"/>
    </source>
</evidence>
<evidence type="ECO:0000256" key="2">
    <source>
        <dbReference type="ARBA" id="ARBA00022481"/>
    </source>
</evidence>
<evidence type="ECO:0000256" key="1">
    <source>
        <dbReference type="ARBA" id="ARBA00004167"/>
    </source>
</evidence>
<dbReference type="OrthoDB" id="1787073at2"/>
<dbReference type="AlphaFoldDB" id="B1I3A3"/>
<dbReference type="PANTHER" id="PTHR30093">
    <property type="entry name" value="GENERAL SECRETION PATHWAY PROTEIN G"/>
    <property type="match status" value="1"/>
</dbReference>
<comment type="subcellular location">
    <subcellularLocation>
        <location evidence="1">Membrane</location>
        <topology evidence="1">Single-pass membrane protein</topology>
    </subcellularLocation>
</comment>
<dbReference type="RefSeq" id="WP_012302091.1">
    <property type="nucleotide sequence ID" value="NC_010424.1"/>
</dbReference>
<dbReference type="Proteomes" id="UP000008544">
    <property type="component" value="Chromosome"/>
</dbReference>
<dbReference type="InterPro" id="IPR045584">
    <property type="entry name" value="Pilin-like"/>
</dbReference>
<evidence type="ECO:0000256" key="4">
    <source>
        <dbReference type="ARBA" id="ARBA00022989"/>
    </source>
</evidence>
<dbReference type="PROSITE" id="PS00409">
    <property type="entry name" value="PROKAR_NTER_METHYL"/>
    <property type="match status" value="1"/>
</dbReference>
<dbReference type="KEGG" id="dau:Daud_0993"/>
<evidence type="ECO:0000256" key="7">
    <source>
        <dbReference type="SAM" id="Phobius"/>
    </source>
</evidence>
<proteinExistence type="predicted"/>
<keyword evidence="5 7" id="KW-0472">Membrane</keyword>
<dbReference type="SUPFAM" id="SSF54523">
    <property type="entry name" value="Pili subunits"/>
    <property type="match status" value="1"/>
</dbReference>
<dbReference type="HOGENOM" id="CLU_1465960_0_0_9"/>
<evidence type="ECO:0000256" key="3">
    <source>
        <dbReference type="ARBA" id="ARBA00022692"/>
    </source>
</evidence>
<evidence type="ECO:0000256" key="6">
    <source>
        <dbReference type="SAM" id="MobiDB-lite"/>
    </source>
</evidence>
<dbReference type="GO" id="GO:0015628">
    <property type="term" value="P:protein secretion by the type II secretion system"/>
    <property type="evidence" value="ECO:0007669"/>
    <property type="project" value="InterPro"/>
</dbReference>
<dbReference type="STRING" id="477974.Daud_0993"/>
<keyword evidence="2" id="KW-0488">Methylation</keyword>
<dbReference type="InterPro" id="IPR012902">
    <property type="entry name" value="N_methyl_site"/>
</dbReference>
<dbReference type="NCBIfam" id="TIGR02532">
    <property type="entry name" value="IV_pilin_GFxxxE"/>
    <property type="match status" value="1"/>
</dbReference>
<dbReference type="eggNOG" id="COG4969">
    <property type="taxonomic scope" value="Bacteria"/>
</dbReference>
<reference evidence="9" key="1">
    <citation type="submission" date="2007-10" db="EMBL/GenBank/DDBJ databases">
        <title>Complete sequence of chromosome of Desulforudis audaxviator MP104C.</title>
        <authorList>
            <person name="Copeland A."/>
            <person name="Lucas S."/>
            <person name="Lapidus A."/>
            <person name="Barry K."/>
            <person name="Glavina del Rio T."/>
            <person name="Dalin E."/>
            <person name="Tice H."/>
            <person name="Bruce D."/>
            <person name="Pitluck S."/>
            <person name="Lowry S.R."/>
            <person name="Larimer F."/>
            <person name="Land M.L."/>
            <person name="Hauser L."/>
            <person name="Kyrpides N."/>
            <person name="Ivanova N.N."/>
            <person name="Richardson P."/>
        </authorList>
    </citation>
    <scope>NUCLEOTIDE SEQUENCE [LARGE SCALE GENOMIC DNA]</scope>
    <source>
        <strain evidence="9">MP104C</strain>
    </source>
</reference>
<dbReference type="PANTHER" id="PTHR30093:SF44">
    <property type="entry name" value="TYPE II SECRETION SYSTEM CORE PROTEIN G"/>
    <property type="match status" value="1"/>
</dbReference>
<reference evidence="8 9" key="2">
    <citation type="journal article" date="2008" name="Science">
        <title>Environmental genomics reveals a single-species ecosystem deep within Earth.</title>
        <authorList>
            <person name="Chivian D."/>
            <person name="Brodie E.L."/>
            <person name="Alm E.J."/>
            <person name="Culley D.E."/>
            <person name="Dehal P.S."/>
            <person name="Desantis T.Z."/>
            <person name="Gihring T.M."/>
            <person name="Lapidus A."/>
            <person name="Lin L.H."/>
            <person name="Lowry S.R."/>
            <person name="Moser D.P."/>
            <person name="Richardson P.M."/>
            <person name="Southam G."/>
            <person name="Wanger G."/>
            <person name="Pratt L.M."/>
            <person name="Andersen G.L."/>
            <person name="Hazen T.C."/>
            <person name="Brockman F.J."/>
            <person name="Arkin A.P."/>
            <person name="Onstott T.C."/>
        </authorList>
    </citation>
    <scope>NUCLEOTIDE SEQUENCE [LARGE SCALE GENOMIC DNA]</scope>
    <source>
        <strain evidence="8 9">MP104C</strain>
    </source>
</reference>
<dbReference type="EMBL" id="CP000860">
    <property type="protein sequence ID" value="ACA59505.1"/>
    <property type="molecule type" value="Genomic_DNA"/>
</dbReference>
<evidence type="ECO:0008006" key="10">
    <source>
        <dbReference type="Google" id="ProtNLM"/>
    </source>
</evidence>
<evidence type="ECO:0000313" key="8">
    <source>
        <dbReference type="EMBL" id="ACA59505.1"/>
    </source>
</evidence>
<gene>
    <name evidence="8" type="ordered locus">Daud_0993</name>
</gene>
<accession>B1I3A3</accession>
<name>B1I3A3_DESAP</name>
<organism evidence="8 9">
    <name type="scientific">Desulforudis audaxviator (strain MP104C)</name>
    <dbReference type="NCBI Taxonomy" id="477974"/>
    <lineage>
        <taxon>Bacteria</taxon>
        <taxon>Bacillati</taxon>
        <taxon>Bacillota</taxon>
        <taxon>Clostridia</taxon>
        <taxon>Thermoanaerobacterales</taxon>
        <taxon>Candidatus Desulforudaceae</taxon>
        <taxon>Candidatus Desulforudis</taxon>
    </lineage>
</organism>
<dbReference type="PRINTS" id="PR00813">
    <property type="entry name" value="BCTERIALGSPG"/>
</dbReference>
<feature type="region of interest" description="Disordered" evidence="6">
    <location>
        <begin position="162"/>
        <end position="184"/>
    </location>
</feature>
<keyword evidence="9" id="KW-1185">Reference proteome</keyword>
<dbReference type="Gene3D" id="3.30.700.10">
    <property type="entry name" value="Glycoprotein, Type 4 Pilin"/>
    <property type="match status" value="1"/>
</dbReference>
<feature type="transmembrane region" description="Helical" evidence="7">
    <location>
        <begin position="39"/>
        <end position="60"/>
    </location>
</feature>
<dbReference type="InterPro" id="IPR000983">
    <property type="entry name" value="Bac_GSPG_pilin"/>
</dbReference>
<dbReference type="GO" id="GO:0016020">
    <property type="term" value="C:membrane"/>
    <property type="evidence" value="ECO:0007669"/>
    <property type="project" value="UniProtKB-SubCell"/>
</dbReference>